<evidence type="ECO:0000313" key="5">
    <source>
        <dbReference type="EMBL" id="SIQ56208.1"/>
    </source>
</evidence>
<dbReference type="GO" id="GO:0008837">
    <property type="term" value="F:diaminopimelate epimerase activity"/>
    <property type="evidence" value="ECO:0007669"/>
    <property type="project" value="UniProtKB-UniRule"/>
</dbReference>
<evidence type="ECO:0000256" key="4">
    <source>
        <dbReference type="NCBIfam" id="TIGR00652"/>
    </source>
</evidence>
<dbReference type="Proteomes" id="UP000185924">
    <property type="component" value="Unassembled WGS sequence"/>
</dbReference>
<dbReference type="EC" id="5.1.1.7" evidence="3 4"/>
<feature type="binding site" evidence="3">
    <location>
        <begin position="205"/>
        <end position="206"/>
    </location>
    <ligand>
        <name>substrate</name>
    </ligand>
</feature>
<dbReference type="UniPathway" id="UPA00034">
    <property type="reaction ID" value="UER00025"/>
</dbReference>
<comment type="function">
    <text evidence="3">Catalyzes the stereoinversion of LL-2,6-diaminopimelate (L,L-DAP) to meso-diaminopimelate (meso-DAP), a precursor of L-lysine and an essential component of the bacterial peptidoglycan.</text>
</comment>
<dbReference type="InterPro" id="IPR001653">
    <property type="entry name" value="DAP_epimerase_DapF"/>
</dbReference>
<keyword evidence="2 3" id="KW-0413">Isomerase</keyword>
<feature type="binding site" evidence="3">
    <location>
        <position position="30"/>
    </location>
    <ligand>
        <name>substrate</name>
    </ligand>
</feature>
<feature type="site" description="Could be important to modulate the pK values of the two catalytic cysteine residues" evidence="3">
    <location>
        <position position="155"/>
    </location>
</feature>
<evidence type="ECO:0000256" key="1">
    <source>
        <dbReference type="ARBA" id="ARBA00010219"/>
    </source>
</evidence>
<feature type="active site" description="Proton donor" evidence="3">
    <location>
        <position position="91"/>
    </location>
</feature>
<sequence>MPCLKIARKSWFNCFYYMALSFYKYQGTGNDFVMIDNRKLTFPATDEQLIKSLCNRRTGIGADGLILLQNHDDYDFEMVYYNADGRLGSMCGNGARCTVRFAKQLGVIEDVAYFLAADGEHQATIEREEIQLKMTDVVGVERIEDDFYLNTGSPHYVRFVENIDNLDVYAEGRLVRYSPRFNAVGTNVNFVQRLSDNSIYVRTYERGVEDETLSCGTGVTACALIAGLTGMESPVSVKTPGGNLKVAFEQDGMGFRYIYLIGPAKLVFTGTVPVPEKV</sequence>
<evidence type="ECO:0000313" key="6">
    <source>
        <dbReference type="Proteomes" id="UP000185924"/>
    </source>
</evidence>
<feature type="binding site" evidence="3">
    <location>
        <position position="82"/>
    </location>
    <ligand>
        <name>substrate</name>
    </ligand>
</feature>
<comment type="pathway">
    <text evidence="3">Amino-acid biosynthesis; L-lysine biosynthesis via DAP pathway; DL-2,6-diaminopimelate from LL-2,6-diaminopimelate: step 1/1.</text>
</comment>
<organism evidence="5 6">
    <name type="scientific">Pontibacter lucknowensis</name>
    <dbReference type="NCBI Taxonomy" id="1077936"/>
    <lineage>
        <taxon>Bacteria</taxon>
        <taxon>Pseudomonadati</taxon>
        <taxon>Bacteroidota</taxon>
        <taxon>Cytophagia</taxon>
        <taxon>Cytophagales</taxon>
        <taxon>Hymenobacteraceae</taxon>
        <taxon>Pontibacter</taxon>
    </lineage>
</organism>
<dbReference type="PANTHER" id="PTHR31689">
    <property type="entry name" value="DIAMINOPIMELATE EPIMERASE, CHLOROPLASTIC"/>
    <property type="match status" value="1"/>
</dbReference>
<dbReference type="GO" id="GO:0005829">
    <property type="term" value="C:cytosol"/>
    <property type="evidence" value="ECO:0007669"/>
    <property type="project" value="TreeGrafter"/>
</dbReference>
<dbReference type="HAMAP" id="MF_00197">
    <property type="entry name" value="DAP_epimerase"/>
    <property type="match status" value="1"/>
</dbReference>
<comment type="subcellular location">
    <subcellularLocation>
        <location evidence="3">Cytoplasm</location>
    </subcellularLocation>
</comment>
<dbReference type="NCBIfam" id="TIGR00652">
    <property type="entry name" value="DapF"/>
    <property type="match status" value="1"/>
</dbReference>
<name>A0A1N6TS56_9BACT</name>
<gene>
    <name evidence="3" type="primary">dapF</name>
    <name evidence="5" type="ORF">SAMN05421545_0482</name>
</gene>
<feature type="binding site" evidence="3">
    <location>
        <begin position="216"/>
        <end position="217"/>
    </location>
    <ligand>
        <name>substrate</name>
    </ligand>
</feature>
<feature type="active site" description="Proton acceptor" evidence="3">
    <location>
        <position position="215"/>
    </location>
</feature>
<dbReference type="SUPFAM" id="SSF54506">
    <property type="entry name" value="Diaminopimelate epimerase-like"/>
    <property type="match status" value="2"/>
</dbReference>
<dbReference type="Pfam" id="PF01678">
    <property type="entry name" value="DAP_epimerase"/>
    <property type="match status" value="2"/>
</dbReference>
<proteinExistence type="inferred from homology"/>
<comment type="catalytic activity">
    <reaction evidence="3">
        <text>(2S,6S)-2,6-diaminopimelate = meso-2,6-diaminopimelate</text>
        <dbReference type="Rhea" id="RHEA:15393"/>
        <dbReference type="ChEBI" id="CHEBI:57609"/>
        <dbReference type="ChEBI" id="CHEBI:57791"/>
        <dbReference type="EC" id="5.1.1.7"/>
    </reaction>
</comment>
<dbReference type="GO" id="GO:0009089">
    <property type="term" value="P:lysine biosynthetic process via diaminopimelate"/>
    <property type="evidence" value="ECO:0007669"/>
    <property type="project" value="UniProtKB-UniRule"/>
</dbReference>
<dbReference type="PANTHER" id="PTHR31689:SF0">
    <property type="entry name" value="DIAMINOPIMELATE EPIMERASE"/>
    <property type="match status" value="1"/>
</dbReference>
<feature type="binding site" evidence="3">
    <location>
        <position position="187"/>
    </location>
    <ligand>
        <name>substrate</name>
    </ligand>
</feature>
<protein>
    <recommendedName>
        <fullName evidence="3 4">Diaminopimelate epimerase</fullName>
        <shortName evidence="3">DAP epimerase</shortName>
        <ecNumber evidence="3 4">5.1.1.7</ecNumber>
    </recommendedName>
    <alternativeName>
        <fullName evidence="3">PLP-independent amino acid racemase</fullName>
    </alternativeName>
</protein>
<feature type="site" description="Could be important to modulate the pK values of the two catalytic cysteine residues" evidence="3">
    <location>
        <position position="205"/>
    </location>
</feature>
<keyword evidence="3" id="KW-0963">Cytoplasm</keyword>
<comment type="similarity">
    <text evidence="1 3">Belongs to the diaminopimelate epimerase family.</text>
</comment>
<dbReference type="EMBL" id="FTNM01000001">
    <property type="protein sequence ID" value="SIQ56208.1"/>
    <property type="molecule type" value="Genomic_DNA"/>
</dbReference>
<comment type="caution">
    <text evidence="3">Lacks conserved residue(s) required for the propagation of feature annotation.</text>
</comment>
<keyword evidence="3" id="KW-0028">Amino-acid biosynthesis</keyword>
<keyword evidence="6" id="KW-1185">Reference proteome</keyword>
<dbReference type="AlphaFoldDB" id="A0A1N6TS56"/>
<keyword evidence="3" id="KW-0457">Lysine biosynthesis</keyword>
<evidence type="ECO:0000256" key="3">
    <source>
        <dbReference type="HAMAP-Rule" id="MF_00197"/>
    </source>
</evidence>
<evidence type="ECO:0000256" key="2">
    <source>
        <dbReference type="ARBA" id="ARBA00023235"/>
    </source>
</evidence>
<feature type="binding site" evidence="3">
    <location>
        <begin position="92"/>
        <end position="93"/>
    </location>
    <ligand>
        <name>substrate</name>
    </ligand>
</feature>
<dbReference type="STRING" id="1077936.SAMN05421545_0482"/>
<reference evidence="6" key="1">
    <citation type="submission" date="2017-01" db="EMBL/GenBank/DDBJ databases">
        <authorList>
            <person name="Varghese N."/>
            <person name="Submissions S."/>
        </authorList>
    </citation>
    <scope>NUCLEOTIDE SEQUENCE [LARGE SCALE GENOMIC DNA]</scope>
    <source>
        <strain evidence="6">DM9</strain>
    </source>
</reference>
<comment type="subunit">
    <text evidence="3">Homodimer.</text>
</comment>
<accession>A0A1N6TS56</accession>
<dbReference type="Gene3D" id="3.10.310.10">
    <property type="entry name" value="Diaminopimelate Epimerase, Chain A, domain 1"/>
    <property type="match status" value="2"/>
</dbReference>